<comment type="cofactor">
    <cofactor evidence="1">
        <name>Mg(2+)</name>
        <dbReference type="ChEBI" id="CHEBI:18420"/>
    </cofactor>
</comment>
<dbReference type="PROSITE" id="PS00393">
    <property type="entry name" value="PEPCASE_2"/>
    <property type="match status" value="1"/>
</dbReference>
<dbReference type="SUPFAM" id="SSF51621">
    <property type="entry name" value="Phosphoenolpyruvate/pyruvate domain"/>
    <property type="match status" value="1"/>
</dbReference>
<dbReference type="InterPro" id="IPR015813">
    <property type="entry name" value="Pyrv/PenolPyrv_kinase-like_dom"/>
</dbReference>
<name>A0A3B0WMW6_9ZZZZ</name>
<evidence type="ECO:0000256" key="3">
    <source>
        <dbReference type="ARBA" id="ARBA00012305"/>
    </source>
</evidence>
<proteinExistence type="inferred from homology"/>
<dbReference type="InterPro" id="IPR021135">
    <property type="entry name" value="PEP_COase"/>
</dbReference>
<dbReference type="InterPro" id="IPR033129">
    <property type="entry name" value="PEPCASE_His_AS"/>
</dbReference>
<dbReference type="PANTHER" id="PTHR30523">
    <property type="entry name" value="PHOSPHOENOLPYRUVATE CARBOXYLASE"/>
    <property type="match status" value="1"/>
</dbReference>
<keyword evidence="7" id="KW-0670">Pyruvate</keyword>
<evidence type="ECO:0000256" key="2">
    <source>
        <dbReference type="ARBA" id="ARBA00008346"/>
    </source>
</evidence>
<dbReference type="Pfam" id="PF00311">
    <property type="entry name" value="PEPcase"/>
    <property type="match status" value="1"/>
</dbReference>
<dbReference type="GO" id="GO:0008964">
    <property type="term" value="F:phosphoenolpyruvate carboxylase activity"/>
    <property type="evidence" value="ECO:0007669"/>
    <property type="project" value="UniProtKB-EC"/>
</dbReference>
<keyword evidence="6" id="KW-0120">Carbon dioxide fixation</keyword>
<comment type="similarity">
    <text evidence="2">Belongs to the PEPCase type 1 family.</text>
</comment>
<dbReference type="GO" id="GO:0015977">
    <property type="term" value="P:carbon fixation"/>
    <property type="evidence" value="ECO:0007669"/>
    <property type="project" value="UniProtKB-KW"/>
</dbReference>
<keyword evidence="4" id="KW-0460">Magnesium</keyword>
<dbReference type="GO" id="GO:0006099">
    <property type="term" value="P:tricarboxylic acid cycle"/>
    <property type="evidence" value="ECO:0007669"/>
    <property type="project" value="InterPro"/>
</dbReference>
<protein>
    <recommendedName>
        <fullName evidence="3">phosphoenolpyruvate carboxylase</fullName>
        <ecNumber evidence="3">4.1.1.31</ecNumber>
    </recommendedName>
</protein>
<gene>
    <name evidence="7" type="ORF">MNBD_GAMMA05-1576</name>
</gene>
<keyword evidence="5 7" id="KW-0456">Lyase</keyword>
<organism evidence="7">
    <name type="scientific">hydrothermal vent metagenome</name>
    <dbReference type="NCBI Taxonomy" id="652676"/>
    <lineage>
        <taxon>unclassified sequences</taxon>
        <taxon>metagenomes</taxon>
        <taxon>ecological metagenomes</taxon>
    </lineage>
</organism>
<dbReference type="HAMAP" id="MF_00595">
    <property type="entry name" value="PEPcase_type1"/>
    <property type="match status" value="1"/>
</dbReference>
<dbReference type="PROSITE" id="PS00781">
    <property type="entry name" value="PEPCASE_1"/>
    <property type="match status" value="1"/>
</dbReference>
<evidence type="ECO:0000256" key="5">
    <source>
        <dbReference type="ARBA" id="ARBA00023239"/>
    </source>
</evidence>
<evidence type="ECO:0000256" key="1">
    <source>
        <dbReference type="ARBA" id="ARBA00001946"/>
    </source>
</evidence>
<dbReference type="InterPro" id="IPR018129">
    <property type="entry name" value="PEP_COase_Lys_AS"/>
</dbReference>
<accession>A0A3B0WMW6</accession>
<dbReference type="PRINTS" id="PR00150">
    <property type="entry name" value="PEPCARBXLASE"/>
</dbReference>
<dbReference type="Gene3D" id="1.20.1440.90">
    <property type="entry name" value="Phosphoenolpyruvate/pyruvate domain"/>
    <property type="match status" value="1"/>
</dbReference>
<sequence>MNNTLISNENNLDEQHKLAGLLNTATTDKQLRARVKLFGNLLGNVLLSDAGAKVYDAVEKLRVGFIELHKQDDETKRERLMTLIASLDEETLTQVVRAFSTYFSLVNVAEEASQLQLRRRQMRKGNELWIGSFDSALRDFIDMGMSAERLQTLLDKMAYIPVITAHPTEAKRRSILYALRRIFLTNEKLNDTRMGKDQRQKIIDELETHIQILWRTNEVRETRPQVRDEIKNGLYYFKESLFDAVPMVYRNLEDRIRDHYPTSQITVPSFLKFGSWIGGDRDGNPNVTPETTQLALRLQSRTSLQEYIKRLNDVFKHLTHSDQFSTPNSEFCDSLEKDENLRFEVFVNNPLSYKHSPYQRKIAFMRFRIQQNLNKTRALIADSKADISKYVHAYKSEDTFLNDLSLIRNSLHSHGDQKIADIAIKDLIRLVESFGFYLMHLDVRQESTRHSEAVAEILSLSDAQNNYEDLDESARIKLLSSLIEKQCDSINFDHTKLNDSNKETLEIFKVIEQMHDEISSRAFGEYVISMTHQASHVLEVMLLATLVGLAGKNNDGWFCKIRISPLFETIEDLNHIESVLTHLFDDETYKTLLSASGNMQEVMLGYSDSCKDGGILASSWQLFEAQQKAIGLADSHQIDCRLFHGRGGTIGRGGGPTHESILSQPEGTVHGQIKFTEQGEVLSNKYSNAETAVYELTLGVTGLMLASRYQLMPEKTTATDENMAIMREVMAYGEDSYRQLTDRTEGFLDYFYEATPVSEIAMMNIGSRPSHRKKGDRSKTSVRAIGWVFGWAQARQTLPAWYGIGTALRKWMGDDASRLNKLQDMYENWPYFRALLSNTEMALYKTDIRTAKEYSELCLSKETGQRVFEMIRDEHDRTLEVTLAVSNMTRLLDDIPPLALSLMRRDPYLDPLNHIQIKLLKRYRDESLDKEEREKWLNPLLRSINAIAAGMRNTG</sequence>
<evidence type="ECO:0000313" key="7">
    <source>
        <dbReference type="EMBL" id="VAW53900.1"/>
    </source>
</evidence>
<dbReference type="GO" id="GO:0005829">
    <property type="term" value="C:cytosol"/>
    <property type="evidence" value="ECO:0007669"/>
    <property type="project" value="TreeGrafter"/>
</dbReference>
<reference evidence="7" key="1">
    <citation type="submission" date="2018-06" db="EMBL/GenBank/DDBJ databases">
        <authorList>
            <person name="Zhirakovskaya E."/>
        </authorList>
    </citation>
    <scope>NUCLEOTIDE SEQUENCE</scope>
</reference>
<dbReference type="InterPro" id="IPR022805">
    <property type="entry name" value="PEP_COase_bac/pln-type"/>
</dbReference>
<evidence type="ECO:0000256" key="6">
    <source>
        <dbReference type="ARBA" id="ARBA00023300"/>
    </source>
</evidence>
<dbReference type="NCBIfam" id="NF000584">
    <property type="entry name" value="PRK00009.1"/>
    <property type="match status" value="1"/>
</dbReference>
<dbReference type="PANTHER" id="PTHR30523:SF46">
    <property type="entry name" value="PHOSPHOENOLPYRUVATE CARBOXYLASE"/>
    <property type="match status" value="1"/>
</dbReference>
<dbReference type="EC" id="4.1.1.31" evidence="3"/>
<dbReference type="EMBL" id="UOFE01000036">
    <property type="protein sequence ID" value="VAW53900.1"/>
    <property type="molecule type" value="Genomic_DNA"/>
</dbReference>
<evidence type="ECO:0000256" key="4">
    <source>
        <dbReference type="ARBA" id="ARBA00022842"/>
    </source>
</evidence>
<dbReference type="AlphaFoldDB" id="A0A3B0WMW6"/>